<feature type="domain" description="ABC transporter" evidence="8">
    <location>
        <begin position="6"/>
        <end position="252"/>
    </location>
</feature>
<comment type="similarity">
    <text evidence="2">Belongs to the ABC transporter superfamily.</text>
</comment>
<dbReference type="SUPFAM" id="SSF52540">
    <property type="entry name" value="P-loop containing nucleoside triphosphate hydrolases"/>
    <property type="match status" value="1"/>
</dbReference>
<evidence type="ECO:0000256" key="1">
    <source>
        <dbReference type="ARBA" id="ARBA00004202"/>
    </source>
</evidence>
<dbReference type="GO" id="GO:0005886">
    <property type="term" value="C:plasma membrane"/>
    <property type="evidence" value="ECO:0007669"/>
    <property type="project" value="UniProtKB-SubCell"/>
</dbReference>
<dbReference type="InterPro" id="IPR027417">
    <property type="entry name" value="P-loop_NTPase"/>
</dbReference>
<dbReference type="InterPro" id="IPR003593">
    <property type="entry name" value="AAA+_ATPase"/>
</dbReference>
<dbReference type="SMART" id="SM00382">
    <property type="entry name" value="AAA"/>
    <property type="match status" value="1"/>
</dbReference>
<evidence type="ECO:0000256" key="7">
    <source>
        <dbReference type="ARBA" id="ARBA00023136"/>
    </source>
</evidence>
<dbReference type="PROSITE" id="PS50893">
    <property type="entry name" value="ABC_TRANSPORTER_2"/>
    <property type="match status" value="1"/>
</dbReference>
<dbReference type="InterPro" id="IPR003439">
    <property type="entry name" value="ABC_transporter-like_ATP-bd"/>
</dbReference>
<dbReference type="Gene3D" id="3.40.50.300">
    <property type="entry name" value="P-loop containing nucleotide triphosphate hydrolases"/>
    <property type="match status" value="1"/>
</dbReference>
<dbReference type="GO" id="GO:0005524">
    <property type="term" value="F:ATP binding"/>
    <property type="evidence" value="ECO:0007669"/>
    <property type="project" value="UniProtKB-KW"/>
</dbReference>
<dbReference type="PANTHER" id="PTHR43297">
    <property type="entry name" value="OLIGOPEPTIDE TRANSPORT ATP-BINDING PROTEIN APPD"/>
    <property type="match status" value="1"/>
</dbReference>
<evidence type="ECO:0000256" key="4">
    <source>
        <dbReference type="ARBA" id="ARBA00022475"/>
    </source>
</evidence>
<dbReference type="GO" id="GO:0015833">
    <property type="term" value="P:peptide transport"/>
    <property type="evidence" value="ECO:0007669"/>
    <property type="project" value="InterPro"/>
</dbReference>
<keyword evidence="4" id="KW-1003">Cell membrane</keyword>
<keyword evidence="7" id="KW-0472">Membrane</keyword>
<dbReference type="AlphaFoldDB" id="A0A5S4G548"/>
<dbReference type="Pfam" id="PF00005">
    <property type="entry name" value="ABC_tran"/>
    <property type="match status" value="1"/>
</dbReference>
<protein>
    <submittedName>
        <fullName evidence="9">ABC transporter ATP-binding protein</fullName>
    </submittedName>
</protein>
<dbReference type="EMBL" id="VCKZ01000453">
    <property type="protein sequence ID" value="TMR28069.1"/>
    <property type="molecule type" value="Genomic_DNA"/>
</dbReference>
<sequence>MDEAVLAVDGLSVVHGGDTRIVQDVSFRLGRGEILGLVGESGSGKSLTALSLIGLLPPGLSRTGAVRLRGEDLTGYSEKQWERVRGAQIGMVFQDPMTGLNPVRRIGAVLAEAVLRHQDVSRADAREKAVAALAAVGIPSPRDRVRAYPHQLSGGLRQRVMIALALINEPSVILADEPTTALDTTIQAQITQLMRDQIQARDASMVLITHDLGVAAELCDRVAVMYSGGVVEEGPTRELLRNPRHPYTAALLAAAPNFDRSRTLAAIAGAPPSPFARPDGCPFHPRCGRAQDDCSTREPVLTVSGPARLACWNPHD</sequence>
<keyword evidence="3" id="KW-0813">Transport</keyword>
<dbReference type="Pfam" id="PF08352">
    <property type="entry name" value="oligo_HPY"/>
    <property type="match status" value="1"/>
</dbReference>
<dbReference type="FunFam" id="3.40.50.300:FF:000016">
    <property type="entry name" value="Oligopeptide ABC transporter ATP-binding component"/>
    <property type="match status" value="1"/>
</dbReference>
<reference evidence="9 10" key="1">
    <citation type="submission" date="2019-05" db="EMBL/GenBank/DDBJ databases">
        <title>Draft genome sequence of Actinomadura geliboluensis A8036.</title>
        <authorList>
            <person name="Saricaoglu S."/>
            <person name="Isik K."/>
        </authorList>
    </citation>
    <scope>NUCLEOTIDE SEQUENCE [LARGE SCALE GENOMIC DNA]</scope>
    <source>
        <strain evidence="9 10">A8036</strain>
    </source>
</reference>
<dbReference type="NCBIfam" id="TIGR01727">
    <property type="entry name" value="oligo_HPY"/>
    <property type="match status" value="1"/>
</dbReference>
<dbReference type="InterPro" id="IPR013563">
    <property type="entry name" value="Oligopep_ABC_C"/>
</dbReference>
<evidence type="ECO:0000256" key="6">
    <source>
        <dbReference type="ARBA" id="ARBA00022840"/>
    </source>
</evidence>
<dbReference type="OrthoDB" id="9809030at2"/>
<name>A0A5S4G548_9ACTN</name>
<dbReference type="RefSeq" id="WP_138641365.1">
    <property type="nucleotide sequence ID" value="NZ_JBIATF010000009.1"/>
</dbReference>
<organism evidence="9 10">
    <name type="scientific">Actinomadura geliboluensis</name>
    <dbReference type="NCBI Taxonomy" id="882440"/>
    <lineage>
        <taxon>Bacteria</taxon>
        <taxon>Bacillati</taxon>
        <taxon>Actinomycetota</taxon>
        <taxon>Actinomycetes</taxon>
        <taxon>Streptosporangiales</taxon>
        <taxon>Thermomonosporaceae</taxon>
        <taxon>Actinomadura</taxon>
    </lineage>
</organism>
<evidence type="ECO:0000259" key="8">
    <source>
        <dbReference type="PROSITE" id="PS50893"/>
    </source>
</evidence>
<proteinExistence type="inferred from homology"/>
<keyword evidence="6 9" id="KW-0067">ATP-binding</keyword>
<gene>
    <name evidence="9" type="ORF">ETD96_38180</name>
</gene>
<evidence type="ECO:0000313" key="10">
    <source>
        <dbReference type="Proteomes" id="UP000305238"/>
    </source>
</evidence>
<evidence type="ECO:0000256" key="2">
    <source>
        <dbReference type="ARBA" id="ARBA00005417"/>
    </source>
</evidence>
<evidence type="ECO:0000256" key="3">
    <source>
        <dbReference type="ARBA" id="ARBA00022448"/>
    </source>
</evidence>
<evidence type="ECO:0000256" key="5">
    <source>
        <dbReference type="ARBA" id="ARBA00022741"/>
    </source>
</evidence>
<dbReference type="CDD" id="cd03257">
    <property type="entry name" value="ABC_NikE_OppD_transporters"/>
    <property type="match status" value="1"/>
</dbReference>
<evidence type="ECO:0000313" key="9">
    <source>
        <dbReference type="EMBL" id="TMR28069.1"/>
    </source>
</evidence>
<comment type="caution">
    <text evidence="9">The sequence shown here is derived from an EMBL/GenBank/DDBJ whole genome shotgun (WGS) entry which is preliminary data.</text>
</comment>
<dbReference type="PANTHER" id="PTHR43297:SF2">
    <property type="entry name" value="DIPEPTIDE TRANSPORT ATP-BINDING PROTEIN DPPD"/>
    <property type="match status" value="1"/>
</dbReference>
<dbReference type="InterPro" id="IPR050388">
    <property type="entry name" value="ABC_Ni/Peptide_Import"/>
</dbReference>
<dbReference type="Proteomes" id="UP000305238">
    <property type="component" value="Unassembled WGS sequence"/>
</dbReference>
<keyword evidence="5" id="KW-0547">Nucleotide-binding</keyword>
<comment type="subcellular location">
    <subcellularLocation>
        <location evidence="1">Cell membrane</location>
        <topology evidence="1">Peripheral membrane protein</topology>
    </subcellularLocation>
</comment>
<dbReference type="GO" id="GO:0016887">
    <property type="term" value="F:ATP hydrolysis activity"/>
    <property type="evidence" value="ECO:0007669"/>
    <property type="project" value="InterPro"/>
</dbReference>
<accession>A0A5S4G548</accession>
<keyword evidence="10" id="KW-1185">Reference proteome</keyword>